<dbReference type="InterPro" id="IPR006015">
    <property type="entry name" value="Universal_stress_UspA"/>
</dbReference>
<dbReference type="PANTHER" id="PTHR46268:SF6">
    <property type="entry name" value="UNIVERSAL STRESS PROTEIN UP12"/>
    <property type="match status" value="1"/>
</dbReference>
<comment type="caution">
    <text evidence="3">The sequence shown here is derived from an EMBL/GenBank/DDBJ whole genome shotgun (WGS) entry which is preliminary data.</text>
</comment>
<feature type="domain" description="UspA" evidence="2">
    <location>
        <begin position="11"/>
        <end position="152"/>
    </location>
</feature>
<dbReference type="CDD" id="cd00293">
    <property type="entry name" value="USP-like"/>
    <property type="match status" value="2"/>
</dbReference>
<accession>A0A5C6X2H7</accession>
<dbReference type="AlphaFoldDB" id="A0A5C6X2H7"/>
<organism evidence="3 4">
    <name type="scientific">Lujinxingia vulgaris</name>
    <dbReference type="NCBI Taxonomy" id="2600176"/>
    <lineage>
        <taxon>Bacteria</taxon>
        <taxon>Deltaproteobacteria</taxon>
        <taxon>Bradymonadales</taxon>
        <taxon>Lujinxingiaceae</taxon>
        <taxon>Lujinxingia</taxon>
    </lineage>
</organism>
<protein>
    <submittedName>
        <fullName evidence="3">Universal stress protein</fullName>
    </submittedName>
</protein>
<dbReference type="Pfam" id="PF00582">
    <property type="entry name" value="Usp"/>
    <property type="match status" value="2"/>
</dbReference>
<evidence type="ECO:0000313" key="3">
    <source>
        <dbReference type="EMBL" id="TXD36022.1"/>
    </source>
</evidence>
<dbReference type="InterPro" id="IPR006016">
    <property type="entry name" value="UspA"/>
</dbReference>
<dbReference type="EMBL" id="VOSL01000047">
    <property type="protein sequence ID" value="TXD36022.1"/>
    <property type="molecule type" value="Genomic_DNA"/>
</dbReference>
<dbReference type="PRINTS" id="PR01438">
    <property type="entry name" value="UNVRSLSTRESS"/>
</dbReference>
<feature type="domain" description="UspA" evidence="2">
    <location>
        <begin position="163"/>
        <end position="302"/>
    </location>
</feature>
<dbReference type="InterPro" id="IPR014729">
    <property type="entry name" value="Rossmann-like_a/b/a_fold"/>
</dbReference>
<dbReference type="OrthoDB" id="5512840at2"/>
<dbReference type="Proteomes" id="UP000321046">
    <property type="component" value="Unassembled WGS sequence"/>
</dbReference>
<sequence>MTGNTLEFGMTTILFGSDLSEHCIPAARWAARLARLHQQDGRPVRLVGVHAISPEELSLLRVASGGGDGDATDALRDEFREWISQVETFGIDVEISIQIGAPAGALVHAAQLNKADWLVVGVSGRGQLSRLIMGSTAERLAHRPPCPLAIVHPEGFAWEGDARALAPTDFSPSATGAVELAADMVRNQGGHLNVLHVIELPRSTPSLVEPSAYPAALVTHLEETQKAARAQLDRLADALDLGAQLTTEVRPGYPSHEVLATAEELDANILFLGCTGRSRVAEWFLGGVARGVVRHAPGTLVLFPAVDTED</sequence>
<evidence type="ECO:0000256" key="1">
    <source>
        <dbReference type="ARBA" id="ARBA00008791"/>
    </source>
</evidence>
<gene>
    <name evidence="3" type="ORF">FRC96_10465</name>
</gene>
<dbReference type="Gene3D" id="3.40.50.620">
    <property type="entry name" value="HUPs"/>
    <property type="match status" value="2"/>
</dbReference>
<evidence type="ECO:0000259" key="2">
    <source>
        <dbReference type="Pfam" id="PF00582"/>
    </source>
</evidence>
<dbReference type="PANTHER" id="PTHR46268">
    <property type="entry name" value="STRESS RESPONSE PROTEIN NHAX"/>
    <property type="match status" value="1"/>
</dbReference>
<reference evidence="3 4" key="1">
    <citation type="submission" date="2019-08" db="EMBL/GenBank/DDBJ databases">
        <title>Bradymonadales sp. TMQ2.</title>
        <authorList>
            <person name="Liang Q."/>
        </authorList>
    </citation>
    <scope>NUCLEOTIDE SEQUENCE [LARGE SCALE GENOMIC DNA]</scope>
    <source>
        <strain evidence="3 4">TMQ2</strain>
    </source>
</reference>
<proteinExistence type="inferred from homology"/>
<evidence type="ECO:0000313" key="4">
    <source>
        <dbReference type="Proteomes" id="UP000321046"/>
    </source>
</evidence>
<name>A0A5C6X2H7_9DELT</name>
<dbReference type="SUPFAM" id="SSF52402">
    <property type="entry name" value="Adenine nucleotide alpha hydrolases-like"/>
    <property type="match status" value="2"/>
</dbReference>
<comment type="similarity">
    <text evidence="1">Belongs to the universal stress protein A family.</text>
</comment>